<dbReference type="HAMAP" id="MF_01241">
    <property type="entry name" value="GlcN6P_deamin"/>
    <property type="match status" value="1"/>
</dbReference>
<dbReference type="SUPFAM" id="SSF100950">
    <property type="entry name" value="NagB/RpiA/CoA transferase-like"/>
    <property type="match status" value="1"/>
</dbReference>
<name>K1SZX0_9ZZZZ</name>
<dbReference type="GO" id="GO:0005975">
    <property type="term" value="P:carbohydrate metabolic process"/>
    <property type="evidence" value="ECO:0007669"/>
    <property type="project" value="InterPro"/>
</dbReference>
<dbReference type="GO" id="GO:0006046">
    <property type="term" value="P:N-acetylglucosamine catabolic process"/>
    <property type="evidence" value="ECO:0007669"/>
    <property type="project" value="TreeGrafter"/>
</dbReference>
<proteinExistence type="inferred from homology"/>
<evidence type="ECO:0000256" key="4">
    <source>
        <dbReference type="ARBA" id="ARBA00023277"/>
    </source>
</evidence>
<evidence type="ECO:0000256" key="1">
    <source>
        <dbReference type="ARBA" id="ARBA00000644"/>
    </source>
</evidence>
<dbReference type="InterPro" id="IPR037171">
    <property type="entry name" value="NagB/RpiA_transferase-like"/>
</dbReference>
<evidence type="ECO:0000313" key="6">
    <source>
        <dbReference type="EMBL" id="EKC59355.1"/>
    </source>
</evidence>
<evidence type="ECO:0000256" key="3">
    <source>
        <dbReference type="ARBA" id="ARBA00022801"/>
    </source>
</evidence>
<reference evidence="6" key="1">
    <citation type="journal article" date="2013" name="Environ. Microbiol.">
        <title>Microbiota from the distal guts of lean and obese adolescents exhibit partial functional redundancy besides clear differences in community structure.</title>
        <authorList>
            <person name="Ferrer M."/>
            <person name="Ruiz A."/>
            <person name="Lanza F."/>
            <person name="Haange S.B."/>
            <person name="Oberbach A."/>
            <person name="Till H."/>
            <person name="Bargiela R."/>
            <person name="Campoy C."/>
            <person name="Segura M.T."/>
            <person name="Richter M."/>
            <person name="von Bergen M."/>
            <person name="Seifert J."/>
            <person name="Suarez A."/>
        </authorList>
    </citation>
    <scope>NUCLEOTIDE SEQUENCE</scope>
</reference>
<dbReference type="PROSITE" id="PS01161">
    <property type="entry name" value="GLC_GALNAC_ISOMERASE"/>
    <property type="match status" value="1"/>
</dbReference>
<keyword evidence="4" id="KW-0119">Carbohydrate metabolism</keyword>
<dbReference type="NCBIfam" id="TIGR00502">
    <property type="entry name" value="nagB"/>
    <property type="match status" value="1"/>
</dbReference>
<comment type="caution">
    <text evidence="6">The sequence shown here is derived from an EMBL/GenBank/DDBJ whole genome shotgun (WGS) entry which is preliminary data.</text>
</comment>
<dbReference type="CDD" id="cd01399">
    <property type="entry name" value="GlcN6P_deaminase"/>
    <property type="match status" value="1"/>
</dbReference>
<evidence type="ECO:0000259" key="5">
    <source>
        <dbReference type="Pfam" id="PF01182"/>
    </source>
</evidence>
<dbReference type="Gene3D" id="3.40.50.1360">
    <property type="match status" value="1"/>
</dbReference>
<comment type="catalytic activity">
    <reaction evidence="1">
        <text>alpha-D-glucosamine 6-phosphate + H2O = beta-D-fructose 6-phosphate + NH4(+)</text>
        <dbReference type="Rhea" id="RHEA:12172"/>
        <dbReference type="ChEBI" id="CHEBI:15377"/>
        <dbReference type="ChEBI" id="CHEBI:28938"/>
        <dbReference type="ChEBI" id="CHEBI:57634"/>
        <dbReference type="ChEBI" id="CHEBI:75989"/>
        <dbReference type="EC" id="3.5.99.6"/>
    </reaction>
</comment>
<evidence type="ECO:0000256" key="2">
    <source>
        <dbReference type="ARBA" id="ARBA00012680"/>
    </source>
</evidence>
<dbReference type="GO" id="GO:0004342">
    <property type="term" value="F:glucosamine-6-phosphate deaminase activity"/>
    <property type="evidence" value="ECO:0007669"/>
    <property type="project" value="UniProtKB-EC"/>
</dbReference>
<dbReference type="GO" id="GO:0005737">
    <property type="term" value="C:cytoplasm"/>
    <property type="evidence" value="ECO:0007669"/>
    <property type="project" value="TreeGrafter"/>
</dbReference>
<dbReference type="FunFam" id="3.40.50.1360:FF:000003">
    <property type="entry name" value="Glucosamine-6-phosphate deaminase"/>
    <property type="match status" value="1"/>
</dbReference>
<protein>
    <recommendedName>
        <fullName evidence="2">glucosamine-6-phosphate deaminase</fullName>
        <ecNumber evidence="2">3.5.99.6</ecNumber>
    </recommendedName>
</protein>
<dbReference type="PANTHER" id="PTHR11280">
    <property type="entry name" value="GLUCOSAMINE-6-PHOSPHATE ISOMERASE"/>
    <property type="match status" value="1"/>
</dbReference>
<accession>K1SZX0</accession>
<gene>
    <name evidence="6" type="ORF">LEA_13407</name>
</gene>
<dbReference type="EC" id="3.5.99.6" evidence="2"/>
<dbReference type="EMBL" id="AJWY01009095">
    <property type="protein sequence ID" value="EKC59355.1"/>
    <property type="molecule type" value="Genomic_DNA"/>
</dbReference>
<dbReference type="InterPro" id="IPR004547">
    <property type="entry name" value="Glucosamine6P_isomerase"/>
</dbReference>
<dbReference type="GO" id="GO:0019262">
    <property type="term" value="P:N-acetylneuraminate catabolic process"/>
    <property type="evidence" value="ECO:0007669"/>
    <property type="project" value="TreeGrafter"/>
</dbReference>
<dbReference type="Pfam" id="PF01182">
    <property type="entry name" value="Glucosamine_iso"/>
    <property type="match status" value="1"/>
</dbReference>
<keyword evidence="3" id="KW-0378">Hydrolase</keyword>
<dbReference type="GO" id="GO:0006043">
    <property type="term" value="P:glucosamine catabolic process"/>
    <property type="evidence" value="ECO:0007669"/>
    <property type="project" value="TreeGrafter"/>
</dbReference>
<dbReference type="PANTHER" id="PTHR11280:SF5">
    <property type="entry name" value="GLUCOSAMINE-6-PHOSPHATE ISOMERASE"/>
    <property type="match status" value="1"/>
</dbReference>
<dbReference type="AlphaFoldDB" id="K1SZX0"/>
<dbReference type="InterPro" id="IPR018321">
    <property type="entry name" value="Glucosamine6P_isomerase_CS"/>
</dbReference>
<sequence>MAVRAQKKNKEMFPMKIIRAKDYYDMSRKAANIISAQVIMKPNCVLGLATGGTPVGTYKQLVEWYNKGDLDFAEVNTVNLDEYRGLPREHPESYWSFMHRNLFDLVNIRPEAIHMPAGTNMDAAAECSHYDEIIQHLGGVDLQLLGIGHDGHIGFNEPGAAFELGTHCVHLTKETIEANKRFFDNNEDLVPKEAYTMGIKTIMQARKVLMVANGVGKADIIKKAFFGPVTPEVPASILQMHPDFTLVLDAEAASKLD</sequence>
<feature type="domain" description="Glucosamine/galactosamine-6-phosphate isomerase" evidence="5">
    <location>
        <begin position="29"/>
        <end position="239"/>
    </location>
</feature>
<organism evidence="6">
    <name type="scientific">human gut metagenome</name>
    <dbReference type="NCBI Taxonomy" id="408170"/>
    <lineage>
        <taxon>unclassified sequences</taxon>
        <taxon>metagenomes</taxon>
        <taxon>organismal metagenomes</taxon>
    </lineage>
</organism>
<dbReference type="GO" id="GO:0042802">
    <property type="term" value="F:identical protein binding"/>
    <property type="evidence" value="ECO:0007669"/>
    <property type="project" value="TreeGrafter"/>
</dbReference>
<dbReference type="InterPro" id="IPR006148">
    <property type="entry name" value="Glc/Gal-6P_isomerase"/>
</dbReference>